<dbReference type="RefSeq" id="XP_033396297.1">
    <property type="nucleotide sequence ID" value="XM_033546728.1"/>
</dbReference>
<evidence type="ECO:0000313" key="2">
    <source>
        <dbReference type="EMBL" id="KAF2140584.1"/>
    </source>
</evidence>
<dbReference type="Proteomes" id="UP000799438">
    <property type="component" value="Unassembled WGS sequence"/>
</dbReference>
<organism evidence="2 3">
    <name type="scientific">Aplosporella prunicola CBS 121167</name>
    <dbReference type="NCBI Taxonomy" id="1176127"/>
    <lineage>
        <taxon>Eukaryota</taxon>
        <taxon>Fungi</taxon>
        <taxon>Dikarya</taxon>
        <taxon>Ascomycota</taxon>
        <taxon>Pezizomycotina</taxon>
        <taxon>Dothideomycetes</taxon>
        <taxon>Dothideomycetes incertae sedis</taxon>
        <taxon>Botryosphaeriales</taxon>
        <taxon>Aplosporellaceae</taxon>
        <taxon>Aplosporella</taxon>
    </lineage>
</organism>
<gene>
    <name evidence="2" type="ORF">K452DRAFT_48526</name>
</gene>
<reference evidence="2" key="1">
    <citation type="journal article" date="2020" name="Stud. Mycol.">
        <title>101 Dothideomycetes genomes: a test case for predicting lifestyles and emergence of pathogens.</title>
        <authorList>
            <person name="Haridas S."/>
            <person name="Albert R."/>
            <person name="Binder M."/>
            <person name="Bloem J."/>
            <person name="Labutti K."/>
            <person name="Salamov A."/>
            <person name="Andreopoulos B."/>
            <person name="Baker S."/>
            <person name="Barry K."/>
            <person name="Bills G."/>
            <person name="Bluhm B."/>
            <person name="Cannon C."/>
            <person name="Castanera R."/>
            <person name="Culley D."/>
            <person name="Daum C."/>
            <person name="Ezra D."/>
            <person name="Gonzalez J."/>
            <person name="Henrissat B."/>
            <person name="Kuo A."/>
            <person name="Liang C."/>
            <person name="Lipzen A."/>
            <person name="Lutzoni F."/>
            <person name="Magnuson J."/>
            <person name="Mondo S."/>
            <person name="Nolan M."/>
            <person name="Ohm R."/>
            <person name="Pangilinan J."/>
            <person name="Park H.-J."/>
            <person name="Ramirez L."/>
            <person name="Alfaro M."/>
            <person name="Sun H."/>
            <person name="Tritt A."/>
            <person name="Yoshinaga Y."/>
            <person name="Zwiers L.-H."/>
            <person name="Turgeon B."/>
            <person name="Goodwin S."/>
            <person name="Spatafora J."/>
            <person name="Crous P."/>
            <person name="Grigoriev I."/>
        </authorList>
    </citation>
    <scope>NUCLEOTIDE SEQUENCE</scope>
    <source>
        <strain evidence="2">CBS 121167</strain>
    </source>
</reference>
<dbReference type="AlphaFoldDB" id="A0A6A6BBE6"/>
<evidence type="ECO:0000313" key="3">
    <source>
        <dbReference type="Proteomes" id="UP000799438"/>
    </source>
</evidence>
<dbReference type="EMBL" id="ML995489">
    <property type="protein sequence ID" value="KAF2140584.1"/>
    <property type="molecule type" value="Genomic_DNA"/>
</dbReference>
<dbReference type="GeneID" id="54304235"/>
<keyword evidence="3" id="KW-1185">Reference proteome</keyword>
<accession>A0A6A6BBE6</accession>
<name>A0A6A6BBE6_9PEZI</name>
<sequence>MYVRTVPSFHCMRTDMAAYCSRVSSFARPVPSRPVHLLLLRRRHRRRSRSYNLNPIQFAPAADRASFRLLCLVLSCLLARTPGNGAPRYESEYEKHPAAAAAVAAAQSRASSTRRAHPALPSADKTLVLAGIEPAPRYIGSYSRHGVHRIGRSQVESSNGRAKEATPPTPRQRRPPLPPPTHTPKRPALQHDLPT</sequence>
<feature type="compositionally biased region" description="Pro residues" evidence="1">
    <location>
        <begin position="167"/>
        <end position="182"/>
    </location>
</feature>
<proteinExistence type="predicted"/>
<evidence type="ECO:0000256" key="1">
    <source>
        <dbReference type="SAM" id="MobiDB-lite"/>
    </source>
</evidence>
<protein>
    <submittedName>
        <fullName evidence="2">Uncharacterized protein</fullName>
    </submittedName>
</protein>
<feature type="region of interest" description="Disordered" evidence="1">
    <location>
        <begin position="143"/>
        <end position="195"/>
    </location>
</feature>